<protein>
    <submittedName>
        <fullName evidence="2">Uncharacterized protein</fullName>
    </submittedName>
</protein>
<keyword evidence="1" id="KW-1133">Transmembrane helix</keyword>
<evidence type="ECO:0000256" key="1">
    <source>
        <dbReference type="SAM" id="Phobius"/>
    </source>
</evidence>
<name>A0AAU8S4Y4_9FLAO</name>
<feature type="transmembrane region" description="Helical" evidence="1">
    <location>
        <begin position="96"/>
        <end position="115"/>
    </location>
</feature>
<accession>A0AAU8S4Y4</accession>
<keyword evidence="1" id="KW-0812">Transmembrane</keyword>
<dbReference type="Proteomes" id="UP000030786">
    <property type="component" value="Chromosome"/>
</dbReference>
<proteinExistence type="predicted"/>
<organism evidence="2 3">
    <name type="scientific">Cellulophaga baltica 18</name>
    <dbReference type="NCBI Taxonomy" id="1348584"/>
    <lineage>
        <taxon>Bacteria</taxon>
        <taxon>Pseudomonadati</taxon>
        <taxon>Bacteroidota</taxon>
        <taxon>Flavobacteriia</taxon>
        <taxon>Flavobacteriales</taxon>
        <taxon>Flavobacteriaceae</taxon>
        <taxon>Cellulophaga</taxon>
    </lineage>
</organism>
<feature type="transmembrane region" description="Helical" evidence="1">
    <location>
        <begin position="67"/>
        <end position="84"/>
    </location>
</feature>
<sequence>MSKKTKNNITDILISIFIIIISSFIIMKSVEAFNKRDPGPGFLLMLASIFLNIAFSFCFINKKSIKYFIVATFCFYNFYFFWAIRKEISFNTGSILLILIFEFSLILIYGIYYLIRKKKLMDDSLNE</sequence>
<feature type="transmembrane region" description="Helical" evidence="1">
    <location>
        <begin position="42"/>
        <end position="60"/>
    </location>
</feature>
<feature type="transmembrane region" description="Helical" evidence="1">
    <location>
        <begin position="12"/>
        <end position="30"/>
    </location>
</feature>
<keyword evidence="1" id="KW-0472">Membrane</keyword>
<dbReference type="AlphaFoldDB" id="A0AAU8S4Y4"/>
<evidence type="ECO:0000313" key="3">
    <source>
        <dbReference type="Proteomes" id="UP000030786"/>
    </source>
</evidence>
<gene>
    <name evidence="2" type="ORF">M666_16465</name>
</gene>
<evidence type="ECO:0000313" key="2">
    <source>
        <dbReference type="EMBL" id="AIZ43009.1"/>
    </source>
</evidence>
<dbReference type="KEGG" id="cbat:M666_16465"/>
<reference evidence="2 3" key="1">
    <citation type="journal article" date="2014" name="Environ. Microbiol.">
        <title>Contrasting genomic patterns and infection strategies of two co-existing Bacteroidetes podovirus genera.</title>
        <authorList>
            <person name="Holmfeldt K."/>
            <person name="Howard-Varona C."/>
            <person name="Solonenko N."/>
            <person name="Sullivan M.B."/>
        </authorList>
    </citation>
    <scope>NUCLEOTIDE SEQUENCE [LARGE SCALE GENOMIC DNA]</scope>
    <source>
        <strain evidence="2 3">18</strain>
    </source>
</reference>
<dbReference type="EMBL" id="CP009976">
    <property type="protein sequence ID" value="AIZ43009.1"/>
    <property type="molecule type" value="Genomic_DNA"/>
</dbReference>